<organism evidence="3 4">
    <name type="scientific">Albidovulum litorale</name>
    <dbReference type="NCBI Taxonomy" id="2984134"/>
    <lineage>
        <taxon>Bacteria</taxon>
        <taxon>Pseudomonadati</taxon>
        <taxon>Pseudomonadota</taxon>
        <taxon>Alphaproteobacteria</taxon>
        <taxon>Rhodobacterales</taxon>
        <taxon>Paracoccaceae</taxon>
        <taxon>Albidovulum</taxon>
    </lineage>
</organism>
<sequence length="73" mass="7992">MPHIEIKVMEGVFDADEKARIIRAVIKAFGDAAGGKMFENTSAKIEEIKSGSWGFADQIMTTEFGLAIKNDKS</sequence>
<keyword evidence="1" id="KW-0413">Isomerase</keyword>
<dbReference type="Proteomes" id="UP001652564">
    <property type="component" value="Unassembled WGS sequence"/>
</dbReference>
<evidence type="ECO:0000259" key="2">
    <source>
        <dbReference type="Pfam" id="PF01361"/>
    </source>
</evidence>
<dbReference type="Pfam" id="PF01361">
    <property type="entry name" value="Tautomerase"/>
    <property type="match status" value="1"/>
</dbReference>
<dbReference type="EMBL" id="JAOWKZ010000001">
    <property type="protein sequence ID" value="MCV2870992.1"/>
    <property type="molecule type" value="Genomic_DNA"/>
</dbReference>
<dbReference type="Gene3D" id="3.30.429.10">
    <property type="entry name" value="Macrophage Migration Inhibitory Factor"/>
    <property type="match status" value="1"/>
</dbReference>
<protein>
    <submittedName>
        <fullName evidence="3">Tautomerase family protein</fullName>
    </submittedName>
</protein>
<dbReference type="RefSeq" id="WP_263738185.1">
    <property type="nucleotide sequence ID" value="NZ_JAOWKZ010000001.1"/>
</dbReference>
<evidence type="ECO:0000313" key="4">
    <source>
        <dbReference type="Proteomes" id="UP001652564"/>
    </source>
</evidence>
<proteinExistence type="predicted"/>
<reference evidence="3 4" key="1">
    <citation type="submission" date="2022-10" db="EMBL/GenBank/DDBJ databases">
        <title>Defluviimonas sp. nov., isolated from ocean surface sediments.</title>
        <authorList>
            <person name="He W."/>
            <person name="Wang L."/>
            <person name="Zhang D.-F."/>
        </authorList>
    </citation>
    <scope>NUCLEOTIDE SEQUENCE [LARGE SCALE GENOMIC DNA]</scope>
    <source>
        <strain evidence="3 4">WL0050</strain>
    </source>
</reference>
<dbReference type="SUPFAM" id="SSF55331">
    <property type="entry name" value="Tautomerase/MIF"/>
    <property type="match status" value="1"/>
</dbReference>
<keyword evidence="4" id="KW-1185">Reference proteome</keyword>
<gene>
    <name evidence="3" type="ORF">OEZ71_01655</name>
</gene>
<comment type="caution">
    <text evidence="3">The sequence shown here is derived from an EMBL/GenBank/DDBJ whole genome shotgun (WGS) entry which is preliminary data.</text>
</comment>
<evidence type="ECO:0000313" key="3">
    <source>
        <dbReference type="EMBL" id="MCV2870992.1"/>
    </source>
</evidence>
<evidence type="ECO:0000256" key="1">
    <source>
        <dbReference type="ARBA" id="ARBA00023235"/>
    </source>
</evidence>
<feature type="domain" description="4-oxalocrotonate tautomerase-like" evidence="2">
    <location>
        <begin position="2"/>
        <end position="60"/>
    </location>
</feature>
<dbReference type="InterPro" id="IPR014347">
    <property type="entry name" value="Tautomerase/MIF_sf"/>
</dbReference>
<name>A0ABT2ZIN0_9RHOB</name>
<dbReference type="InterPro" id="IPR004370">
    <property type="entry name" value="4-OT-like_dom"/>
</dbReference>
<accession>A0ABT2ZIN0</accession>